<accession>A0A326U614</accession>
<organism evidence="2 3">
    <name type="scientific">Thermosporothrix hazakensis</name>
    <dbReference type="NCBI Taxonomy" id="644383"/>
    <lineage>
        <taxon>Bacteria</taxon>
        <taxon>Bacillati</taxon>
        <taxon>Chloroflexota</taxon>
        <taxon>Ktedonobacteria</taxon>
        <taxon>Ktedonobacterales</taxon>
        <taxon>Thermosporotrichaceae</taxon>
        <taxon>Thermosporothrix</taxon>
    </lineage>
</organism>
<feature type="domain" description="Lantibiotic dehydratase N-terminal" evidence="1">
    <location>
        <begin position="1"/>
        <end position="184"/>
    </location>
</feature>
<keyword evidence="3" id="KW-1185">Reference proteome</keyword>
<gene>
    <name evidence="2" type="ORF">EI42_06111</name>
</gene>
<dbReference type="InterPro" id="IPR006827">
    <property type="entry name" value="Lant_deHydtase_N"/>
</dbReference>
<reference evidence="2 3" key="1">
    <citation type="submission" date="2018-06" db="EMBL/GenBank/DDBJ databases">
        <title>Genomic Encyclopedia of Archaeal and Bacterial Type Strains, Phase II (KMG-II): from individual species to whole genera.</title>
        <authorList>
            <person name="Goeker M."/>
        </authorList>
    </citation>
    <scope>NUCLEOTIDE SEQUENCE [LARGE SCALE GENOMIC DNA]</scope>
    <source>
        <strain evidence="2 3">ATCC BAA-1881</strain>
    </source>
</reference>
<dbReference type="Proteomes" id="UP000248806">
    <property type="component" value="Unassembled WGS sequence"/>
</dbReference>
<dbReference type="EMBL" id="QKUF01000048">
    <property type="protein sequence ID" value="PZW19357.1"/>
    <property type="molecule type" value="Genomic_DNA"/>
</dbReference>
<proteinExistence type="predicted"/>
<dbReference type="Pfam" id="PF04738">
    <property type="entry name" value="Lant_dehydr_N"/>
    <property type="match status" value="1"/>
</dbReference>
<protein>
    <submittedName>
        <fullName evidence="2">Lantibiotic biosynthesis dehydratase-like protein</fullName>
    </submittedName>
</protein>
<comment type="caution">
    <text evidence="2">The sequence shown here is derived from an EMBL/GenBank/DDBJ whole genome shotgun (WGS) entry which is preliminary data.</text>
</comment>
<dbReference type="AlphaFoldDB" id="A0A326U614"/>
<evidence type="ECO:0000313" key="3">
    <source>
        <dbReference type="Proteomes" id="UP000248806"/>
    </source>
</evidence>
<evidence type="ECO:0000259" key="1">
    <source>
        <dbReference type="Pfam" id="PF04738"/>
    </source>
</evidence>
<name>A0A326U614_THEHA</name>
<sequence>MQQHYPQVPEAQIQYLLQTLWENHFLLSDLRPPLTEVSPAHYLLEHIPDTSELGPVRETLKQVLLKIEHFDQAEATRSIAILEEIQHIQKTLDIPLHSNTGIQTDTALKLTSAILPRSIGEIASQAVQILLRQSRVYGMPHLHEYRMAFLEKYGPHAEVQLLELLDPGKGLGAPSGYQYPPNSSPFQLPGTLLQPPPETKHLSHWFMKH</sequence>
<evidence type="ECO:0000313" key="2">
    <source>
        <dbReference type="EMBL" id="PZW19357.1"/>
    </source>
</evidence>